<keyword evidence="3" id="KW-1185">Reference proteome</keyword>
<dbReference type="OrthoDB" id="9840677at2"/>
<protein>
    <submittedName>
        <fullName evidence="2">Uncharacterized protein</fullName>
    </submittedName>
</protein>
<sequence length="350" mass="38027">MDNGGFETPRDRDRPDASVRGPWHSVDFDTLPPADIIIEVDRVVPTLRELRPPVADPDFAAGVVENLDWAALTHPDMSPWEYQPDLERIGRQLSRIDTLLARVTRLPVPADRLATNLADVGACLTELTRTCRDLGATDLRPQPADDEVRGQEADDESRRPPDADEWIAELDRAITGLERGDGPRRPAANLTVRDGHAVMYVLGDTVHVVHHCAVDRPVIEVATLVDYDEAGDTEVWFHGIEPPRRPGGRILRSHGVSISTGNQRRDVFEHRIGPCPLALGALVALPGVRPAIHACRTGADGTRPALHAAVRQAVAAVDISALITNTARPPGTGVRLTVRHGAGSRSDRTG</sequence>
<evidence type="ECO:0000313" key="2">
    <source>
        <dbReference type="EMBL" id="SDT79391.1"/>
    </source>
</evidence>
<feature type="region of interest" description="Disordered" evidence="1">
    <location>
        <begin position="329"/>
        <end position="350"/>
    </location>
</feature>
<dbReference type="RefSeq" id="WP_092554985.1">
    <property type="nucleotide sequence ID" value="NZ_BOMJ01000002.1"/>
</dbReference>
<feature type="region of interest" description="Disordered" evidence="1">
    <location>
        <begin position="1"/>
        <end position="25"/>
    </location>
</feature>
<proteinExistence type="predicted"/>
<dbReference type="Proteomes" id="UP000198688">
    <property type="component" value="Chromosome I"/>
</dbReference>
<dbReference type="AlphaFoldDB" id="A0A1H2D9K2"/>
<feature type="compositionally biased region" description="Basic and acidic residues" evidence="1">
    <location>
        <begin position="146"/>
        <end position="162"/>
    </location>
</feature>
<accession>A0A1H2D9K2</accession>
<feature type="region of interest" description="Disordered" evidence="1">
    <location>
        <begin position="135"/>
        <end position="163"/>
    </location>
</feature>
<dbReference type="STRING" id="113562.SAMN04489716_8767"/>
<organism evidence="2 3">
    <name type="scientific">Actinoplanes derwentensis</name>
    <dbReference type="NCBI Taxonomy" id="113562"/>
    <lineage>
        <taxon>Bacteria</taxon>
        <taxon>Bacillati</taxon>
        <taxon>Actinomycetota</taxon>
        <taxon>Actinomycetes</taxon>
        <taxon>Micromonosporales</taxon>
        <taxon>Micromonosporaceae</taxon>
        <taxon>Actinoplanes</taxon>
    </lineage>
</organism>
<evidence type="ECO:0000256" key="1">
    <source>
        <dbReference type="SAM" id="MobiDB-lite"/>
    </source>
</evidence>
<gene>
    <name evidence="2" type="ORF">SAMN04489716_8767</name>
</gene>
<dbReference type="EMBL" id="LT629758">
    <property type="protein sequence ID" value="SDT79391.1"/>
    <property type="molecule type" value="Genomic_DNA"/>
</dbReference>
<name>A0A1H2D9K2_9ACTN</name>
<reference evidence="2 3" key="1">
    <citation type="submission" date="2016-10" db="EMBL/GenBank/DDBJ databases">
        <authorList>
            <person name="de Groot N.N."/>
        </authorList>
    </citation>
    <scope>NUCLEOTIDE SEQUENCE [LARGE SCALE GENOMIC DNA]</scope>
    <source>
        <strain evidence="2 3">DSM 43941</strain>
    </source>
</reference>
<evidence type="ECO:0000313" key="3">
    <source>
        <dbReference type="Proteomes" id="UP000198688"/>
    </source>
</evidence>
<feature type="compositionally biased region" description="Basic and acidic residues" evidence="1">
    <location>
        <begin position="8"/>
        <end position="17"/>
    </location>
</feature>